<evidence type="ECO:0000259" key="2">
    <source>
        <dbReference type="Pfam" id="PF04629"/>
    </source>
</evidence>
<reference evidence="3" key="1">
    <citation type="submission" date="2023-07" db="EMBL/GenBank/DDBJ databases">
        <authorList>
            <person name="Stuckert A."/>
        </authorList>
    </citation>
    <scope>NUCLEOTIDE SEQUENCE</scope>
</reference>
<name>A0ABN9L8R0_9NEOB</name>
<organism evidence="3 4">
    <name type="scientific">Ranitomeya imitator</name>
    <name type="common">mimic poison frog</name>
    <dbReference type="NCBI Taxonomy" id="111125"/>
    <lineage>
        <taxon>Eukaryota</taxon>
        <taxon>Metazoa</taxon>
        <taxon>Chordata</taxon>
        <taxon>Craniata</taxon>
        <taxon>Vertebrata</taxon>
        <taxon>Euteleostomi</taxon>
        <taxon>Amphibia</taxon>
        <taxon>Batrachia</taxon>
        <taxon>Anura</taxon>
        <taxon>Neobatrachia</taxon>
        <taxon>Hyloidea</taxon>
        <taxon>Dendrobatidae</taxon>
        <taxon>Dendrobatinae</taxon>
        <taxon>Ranitomeya</taxon>
    </lineage>
</organism>
<evidence type="ECO:0000313" key="3">
    <source>
        <dbReference type="EMBL" id="CAJ0933668.1"/>
    </source>
</evidence>
<evidence type="ECO:0000256" key="1">
    <source>
        <dbReference type="SAM" id="MobiDB-lite"/>
    </source>
</evidence>
<feature type="region of interest" description="Disordered" evidence="1">
    <location>
        <begin position="43"/>
        <end position="80"/>
    </location>
</feature>
<feature type="domain" description="Islet cell autoantigen Ica1 C-terminal" evidence="2">
    <location>
        <begin position="39"/>
        <end position="152"/>
    </location>
</feature>
<dbReference type="Proteomes" id="UP001176940">
    <property type="component" value="Unassembled WGS sequence"/>
</dbReference>
<evidence type="ECO:0000313" key="4">
    <source>
        <dbReference type="Proteomes" id="UP001176940"/>
    </source>
</evidence>
<proteinExistence type="predicted"/>
<feature type="compositionally biased region" description="Basic and acidic residues" evidence="1">
    <location>
        <begin position="63"/>
        <end position="80"/>
    </location>
</feature>
<sequence length="159" mass="17821">MFRSMSILCADSTAFYTCSSIGIRRVYRIRSINSVISLKKKPKAKDAAPEMQNNEQLISLDEQQQHETESESSVELDKGNTFDGTLDDLLDLKAEEKFIFEESATSKDPLADPLEADTLEKDEMQLLNEILSASSLDTGDLGKEWTAVFGEPLFNTQFL</sequence>
<dbReference type="InterPro" id="IPR006723">
    <property type="entry name" value="Islet_autoAg_Ica1_C"/>
</dbReference>
<dbReference type="PANTHER" id="PTHR10164">
    <property type="entry name" value="ISLET CELL AUTOANTIGEN 1"/>
    <property type="match status" value="1"/>
</dbReference>
<protein>
    <recommendedName>
        <fullName evidence="2">Islet cell autoantigen Ica1 C-terminal domain-containing protein</fullName>
    </recommendedName>
</protein>
<keyword evidence="4" id="KW-1185">Reference proteome</keyword>
<comment type="caution">
    <text evidence="3">The sequence shown here is derived from an EMBL/GenBank/DDBJ whole genome shotgun (WGS) entry which is preliminary data.</text>
</comment>
<accession>A0ABN9L8R0</accession>
<dbReference type="PANTHER" id="PTHR10164:SF3">
    <property type="entry name" value="ISLET CELL AUTOANTIGEN 1"/>
    <property type="match status" value="1"/>
</dbReference>
<gene>
    <name evidence="3" type="ORF">RIMI_LOCUS5616551</name>
</gene>
<dbReference type="EMBL" id="CAUEEQ010009694">
    <property type="protein sequence ID" value="CAJ0933668.1"/>
    <property type="molecule type" value="Genomic_DNA"/>
</dbReference>
<dbReference type="InterPro" id="IPR024114">
    <property type="entry name" value="Islet_autoAg_Ica1/Ica1-like"/>
</dbReference>
<dbReference type="Pfam" id="PF04629">
    <property type="entry name" value="ICA69"/>
    <property type="match status" value="1"/>
</dbReference>